<evidence type="ECO:0000313" key="2">
    <source>
        <dbReference type="EMBL" id="TGN06824.1"/>
    </source>
</evidence>
<reference evidence="2" key="1">
    <citation type="journal article" date="2019" name="PLoS Negl. Trop. Dis.">
        <title>Revisiting the worldwide diversity of Leptospira species in the environment.</title>
        <authorList>
            <person name="Vincent A.T."/>
            <person name="Schiettekatte O."/>
            <person name="Bourhy P."/>
            <person name="Veyrier F.J."/>
            <person name="Picardeau M."/>
        </authorList>
    </citation>
    <scope>NUCLEOTIDE SEQUENCE [LARGE SCALE GENOMIC DNA]</scope>
    <source>
        <strain evidence="2">201400974</strain>
    </source>
</reference>
<feature type="transmembrane region" description="Helical" evidence="1">
    <location>
        <begin position="39"/>
        <end position="65"/>
    </location>
</feature>
<name>A0A4R9LL04_9LEPT</name>
<keyword evidence="1" id="KW-1133">Transmembrane helix</keyword>
<evidence type="ECO:0000313" key="3">
    <source>
        <dbReference type="Proteomes" id="UP000298264"/>
    </source>
</evidence>
<dbReference type="EMBL" id="RQHV01000062">
    <property type="protein sequence ID" value="TGN06824.1"/>
    <property type="molecule type" value="Genomic_DNA"/>
</dbReference>
<feature type="transmembrane region" description="Helical" evidence="1">
    <location>
        <begin position="145"/>
        <end position="163"/>
    </location>
</feature>
<keyword evidence="3" id="KW-1185">Reference proteome</keyword>
<feature type="transmembrane region" description="Helical" evidence="1">
    <location>
        <begin position="77"/>
        <end position="99"/>
    </location>
</feature>
<dbReference type="RefSeq" id="WP_135765552.1">
    <property type="nucleotide sequence ID" value="NZ_RQHV01000062.1"/>
</dbReference>
<organism evidence="2 3">
    <name type="scientific">Leptospira ilyithenensis</name>
    <dbReference type="NCBI Taxonomy" id="2484901"/>
    <lineage>
        <taxon>Bacteria</taxon>
        <taxon>Pseudomonadati</taxon>
        <taxon>Spirochaetota</taxon>
        <taxon>Spirochaetia</taxon>
        <taxon>Leptospirales</taxon>
        <taxon>Leptospiraceae</taxon>
        <taxon>Leptospira</taxon>
    </lineage>
</organism>
<protein>
    <recommendedName>
        <fullName evidence="4">Yip1 domain-containing protein</fullName>
    </recommendedName>
</protein>
<keyword evidence="1" id="KW-0812">Transmembrane</keyword>
<keyword evidence="1" id="KW-0472">Membrane</keyword>
<comment type="caution">
    <text evidence="2">The sequence shown here is derived from an EMBL/GenBank/DDBJ whole genome shotgun (WGS) entry which is preliminary data.</text>
</comment>
<dbReference type="OrthoDB" id="328930at2"/>
<sequence length="204" mass="23953">MQNNHSTRARTDLLRDVFFSPKSAFESYFQKHELGGRDLFVTHLSLAVLGILSKFVSNLIQIFVFKVTNTDEETSLTLFQGVFSVFAFYVLMIFVFRLLDSFRLYHKTRDRLTDWDGPEPHVFTVSFLPFTSTAIFWILPPPFPLVFVGIGALYSLQLSYMYLSMIRHWTTAEFFFFFLKASLFFLFLTFFPLLVYNIIRTVSF</sequence>
<gene>
    <name evidence="2" type="ORF">EHS11_16850</name>
</gene>
<evidence type="ECO:0008006" key="4">
    <source>
        <dbReference type="Google" id="ProtNLM"/>
    </source>
</evidence>
<dbReference type="Proteomes" id="UP000298264">
    <property type="component" value="Unassembled WGS sequence"/>
</dbReference>
<evidence type="ECO:0000256" key="1">
    <source>
        <dbReference type="SAM" id="Phobius"/>
    </source>
</evidence>
<proteinExistence type="predicted"/>
<accession>A0A4R9LL04</accession>
<dbReference type="AlphaFoldDB" id="A0A4R9LL04"/>
<feature type="transmembrane region" description="Helical" evidence="1">
    <location>
        <begin position="175"/>
        <end position="199"/>
    </location>
</feature>